<dbReference type="EMBL" id="JAGDYL010000019">
    <property type="protein sequence ID" value="MBO1805806.1"/>
    <property type="molecule type" value="Genomic_DNA"/>
</dbReference>
<dbReference type="Proteomes" id="UP000664398">
    <property type="component" value="Unassembled WGS sequence"/>
</dbReference>
<evidence type="ECO:0000313" key="2">
    <source>
        <dbReference type="EMBL" id="MBO1805806.1"/>
    </source>
</evidence>
<keyword evidence="1" id="KW-1133">Transmembrane helix</keyword>
<evidence type="ECO:0000313" key="3">
    <source>
        <dbReference type="Proteomes" id="UP000664398"/>
    </source>
</evidence>
<reference evidence="2" key="1">
    <citation type="submission" date="2021-03" db="EMBL/GenBank/DDBJ databases">
        <title>Leucobacter chromiisoli sp. nov., isolated from chromium-containing soil of chemical plant.</title>
        <authorList>
            <person name="Xu Z."/>
        </authorList>
    </citation>
    <scope>NUCLEOTIDE SEQUENCE</scope>
    <source>
        <strain evidence="2">A2</strain>
    </source>
</reference>
<keyword evidence="1" id="KW-0472">Membrane</keyword>
<gene>
    <name evidence="2" type="ORF">J4H91_10840</name>
</gene>
<dbReference type="RefSeq" id="WP_208046277.1">
    <property type="nucleotide sequence ID" value="NZ_JAGDYL010000019.1"/>
</dbReference>
<name>A0A939RZF7_9MICO</name>
<dbReference type="AlphaFoldDB" id="A0A939RZF7"/>
<evidence type="ECO:0000256" key="1">
    <source>
        <dbReference type="SAM" id="Phobius"/>
    </source>
</evidence>
<proteinExistence type="predicted"/>
<keyword evidence="3" id="KW-1185">Reference proteome</keyword>
<feature type="transmembrane region" description="Helical" evidence="1">
    <location>
        <begin position="26"/>
        <end position="44"/>
    </location>
</feature>
<organism evidence="2 3">
    <name type="scientific">Leucobacter ruminantium</name>
    <dbReference type="NCBI Taxonomy" id="1289170"/>
    <lineage>
        <taxon>Bacteria</taxon>
        <taxon>Bacillati</taxon>
        <taxon>Actinomycetota</taxon>
        <taxon>Actinomycetes</taxon>
        <taxon>Micrococcales</taxon>
        <taxon>Microbacteriaceae</taxon>
        <taxon>Leucobacter</taxon>
    </lineage>
</organism>
<sequence length="317" mass="34213">MSDSPASQGNGFEPFPWPPVEPTFSAWKAATFGIGAALAGALLLARDLAEGERVHALLTGLLFSCFSLIGFGLIPQRRPRGAFRYINATVMTRAERPTADSWVHLAPTRPARLPLLIAGAEATLALSALVVYIVLVLLGLAPLLNEDTGEGGYLLALVPVALLAVASGWVTALMIGRRIRGGSFGTRPSGVALGETSVTVRVPGRDIEIPWTQIKSVTARRTAVGTDLPGSVLLPRRHRGENLDLIRLALLPGGEVTSREQWLAADGYSVPRDAVYTALRWYHSHPEARWELGRVEGERRIEGWRRRALAAARPTEA</sequence>
<protein>
    <submittedName>
        <fullName evidence="2">Uncharacterized protein</fullName>
    </submittedName>
</protein>
<accession>A0A939RZF7</accession>
<comment type="caution">
    <text evidence="2">The sequence shown here is derived from an EMBL/GenBank/DDBJ whole genome shotgun (WGS) entry which is preliminary data.</text>
</comment>
<keyword evidence="1" id="KW-0812">Transmembrane</keyword>
<feature type="transmembrane region" description="Helical" evidence="1">
    <location>
        <begin position="115"/>
        <end position="141"/>
    </location>
</feature>
<feature type="transmembrane region" description="Helical" evidence="1">
    <location>
        <begin position="153"/>
        <end position="175"/>
    </location>
</feature>
<feature type="transmembrane region" description="Helical" evidence="1">
    <location>
        <begin position="56"/>
        <end position="74"/>
    </location>
</feature>